<dbReference type="KEGG" id="vg:3654643"/>
<keyword evidence="2" id="KW-1185">Reference proteome</keyword>
<dbReference type="EMBL" id="AJ890364">
    <property type="protein sequence ID" value="CAI65625.1"/>
    <property type="molecule type" value="Genomic_DNA"/>
</dbReference>
<dbReference type="RefSeq" id="YP_293956.1">
    <property type="nucleotide sequence ID" value="NC_007346.1"/>
</dbReference>
<organismHost>
    <name type="scientific">Emiliania huxleyi</name>
    <name type="common">Coccolithophore</name>
    <name type="synonym">Pontosphaera huxleyi</name>
    <dbReference type="NCBI Taxonomy" id="2903"/>
</organismHost>
<gene>
    <name evidence="1" type="ORF">EhV202</name>
</gene>
<reference evidence="1 2" key="1">
    <citation type="journal article" date="2005" name="Science">
        <title>Complete genome sequence and lytic phase transcription profile of a Coccolithovirus.</title>
        <authorList>
            <person name="Wilson W.H."/>
            <person name="Schroeder D.C."/>
            <person name="Allen M.J."/>
            <person name="Holden M.T.G."/>
            <person name="Parkhill J."/>
            <person name="Barrell B.G."/>
            <person name="Churcher C."/>
            <person name="Hamlin N."/>
            <person name="Mungall K."/>
            <person name="Norbertczak H."/>
            <person name="Quail M.A."/>
            <person name="Price C."/>
            <person name="Rabbinowitsch E."/>
            <person name="Walker D."/>
            <person name="Craigon M."/>
            <person name="Roy D."/>
            <person name="Ghazal P."/>
        </authorList>
    </citation>
    <scope>NUCLEOTIDE SEQUENCE [LARGE SCALE GENOMIC DNA]</scope>
    <source>
        <strain evidence="2">Isolate United Kingdom/English Channel/1999</strain>
    </source>
</reference>
<evidence type="ECO:0000313" key="1">
    <source>
        <dbReference type="EMBL" id="CAI65625.1"/>
    </source>
</evidence>
<organism evidence="1 2">
    <name type="scientific">Emiliania huxleyi virus 86 (isolate United Kingdom/English Channel/1999)</name>
    <name type="common">EhV-86</name>
    <dbReference type="NCBI Taxonomy" id="654925"/>
    <lineage>
        <taxon>Viruses</taxon>
        <taxon>Varidnaviria</taxon>
        <taxon>Bamfordvirae</taxon>
        <taxon>Nucleocytoviricota</taxon>
        <taxon>Megaviricetes</taxon>
        <taxon>Algavirales</taxon>
        <taxon>Phycodnaviridae</taxon>
        <taxon>Coccolithovirus</taxon>
        <taxon>Coccolithovirus huxleyi</taxon>
        <taxon>Emiliania huxleyi virus 86</taxon>
    </lineage>
</organism>
<accession>Q4A2T1</accession>
<proteinExistence type="predicted"/>
<protein>
    <submittedName>
        <fullName evidence="1">Uncharacterized protein</fullName>
    </submittedName>
</protein>
<sequence>MLTTLTITAVSTSLILLEDVQSDADTTIFGEVSWLYKKRHAETPLQKWIYKYRWWQTMLRLQLRLRWLIWPFVGSF</sequence>
<name>Q4A2T1_EHV8U</name>
<dbReference type="Proteomes" id="UP000000863">
    <property type="component" value="Segment"/>
</dbReference>
<evidence type="ECO:0000313" key="2">
    <source>
        <dbReference type="Proteomes" id="UP000000863"/>
    </source>
</evidence>
<dbReference type="GeneID" id="3654643"/>